<keyword evidence="3" id="KW-1003">Cell membrane</keyword>
<dbReference type="PANTHER" id="PTHR33778:SF1">
    <property type="entry name" value="MAGNESIUM TRANSPORTER YHID-RELATED"/>
    <property type="match status" value="1"/>
</dbReference>
<feature type="transmembrane region" description="Helical" evidence="7">
    <location>
        <begin position="54"/>
        <end position="73"/>
    </location>
</feature>
<evidence type="ECO:0000256" key="5">
    <source>
        <dbReference type="ARBA" id="ARBA00022989"/>
    </source>
</evidence>
<evidence type="ECO:0000256" key="3">
    <source>
        <dbReference type="ARBA" id="ARBA00022475"/>
    </source>
</evidence>
<comment type="similarity">
    <text evidence="2">Belongs to the MgtC/SapB family.</text>
</comment>
<dbReference type="OrthoDB" id="9811198at2"/>
<gene>
    <name evidence="9" type="ORF">CLV38_10745</name>
</gene>
<sequence>MAVVVGGIIGLERDLKNHAAGFRTYILVCLGSTMVMMTNQFIFENYGLGDPARMGAQVISGIGFLGAGTIIVTNNNHVRGLTTAAGLWSAACIGLAIGIGFYEGALAGGFTLLVIMTLFQKFKNKYVNRNKKVECLILFETFNDLNAFTSKCSKNGWKILSIQSKYYEQKDATLYMIAFDITTSLEINDLVEQLNKIKGLQSIDIQ</sequence>
<evidence type="ECO:0000313" key="10">
    <source>
        <dbReference type="Proteomes" id="UP000238205"/>
    </source>
</evidence>
<dbReference type="Gene3D" id="3.30.70.970">
    <property type="entry name" value="RraB-like"/>
    <property type="match status" value="1"/>
</dbReference>
<dbReference type="InterPro" id="IPR003416">
    <property type="entry name" value="MgtC/SapB/SrpB/YhiD_fam"/>
</dbReference>
<feature type="domain" description="MgtC/SapB/SrpB/YhiD N-terminal" evidence="8">
    <location>
        <begin position="1"/>
        <end position="124"/>
    </location>
</feature>
<dbReference type="Pfam" id="PF02308">
    <property type="entry name" value="MgtC"/>
    <property type="match status" value="1"/>
</dbReference>
<feature type="transmembrane region" description="Helical" evidence="7">
    <location>
        <begin position="22"/>
        <end position="42"/>
    </location>
</feature>
<evidence type="ECO:0000256" key="6">
    <source>
        <dbReference type="ARBA" id="ARBA00023136"/>
    </source>
</evidence>
<evidence type="ECO:0000256" key="2">
    <source>
        <dbReference type="ARBA" id="ARBA00009298"/>
    </source>
</evidence>
<name>A0A2T0W8D3_9LACT</name>
<dbReference type="AlphaFoldDB" id="A0A2T0W8D3"/>
<accession>A0A2T0W8D3</accession>
<keyword evidence="4 7" id="KW-0812">Transmembrane</keyword>
<dbReference type="GO" id="GO:0005886">
    <property type="term" value="C:plasma membrane"/>
    <property type="evidence" value="ECO:0007669"/>
    <property type="project" value="UniProtKB-SubCell"/>
</dbReference>
<dbReference type="EMBL" id="PVTO01000007">
    <property type="protein sequence ID" value="PRY82971.1"/>
    <property type="molecule type" value="Genomic_DNA"/>
</dbReference>
<evidence type="ECO:0000313" key="9">
    <source>
        <dbReference type="EMBL" id="PRY82971.1"/>
    </source>
</evidence>
<dbReference type="PRINTS" id="PR01837">
    <property type="entry name" value="MGTCSAPBPROT"/>
</dbReference>
<dbReference type="RefSeq" id="WP_106192269.1">
    <property type="nucleotide sequence ID" value="NZ_PVTO01000007.1"/>
</dbReference>
<protein>
    <submittedName>
        <fullName evidence="9">Putative Mg2+ transporter-C (MgtC) family protein</fullName>
    </submittedName>
</protein>
<keyword evidence="10" id="KW-1185">Reference proteome</keyword>
<evidence type="ECO:0000259" key="8">
    <source>
        <dbReference type="Pfam" id="PF02308"/>
    </source>
</evidence>
<proteinExistence type="inferred from homology"/>
<dbReference type="Proteomes" id="UP000238205">
    <property type="component" value="Unassembled WGS sequence"/>
</dbReference>
<keyword evidence="5 7" id="KW-1133">Transmembrane helix</keyword>
<comment type="subcellular location">
    <subcellularLocation>
        <location evidence="1">Cell membrane</location>
        <topology evidence="1">Multi-pass membrane protein</topology>
    </subcellularLocation>
</comment>
<evidence type="ECO:0000256" key="7">
    <source>
        <dbReference type="SAM" id="Phobius"/>
    </source>
</evidence>
<evidence type="ECO:0000256" key="1">
    <source>
        <dbReference type="ARBA" id="ARBA00004651"/>
    </source>
</evidence>
<dbReference type="InterPro" id="IPR049177">
    <property type="entry name" value="MgtC_SapB_SrpB_YhiD_N"/>
</dbReference>
<keyword evidence="6 7" id="KW-0472">Membrane</keyword>
<comment type="caution">
    <text evidence="9">The sequence shown here is derived from an EMBL/GenBank/DDBJ whole genome shotgun (WGS) entry which is preliminary data.</text>
</comment>
<dbReference type="PANTHER" id="PTHR33778">
    <property type="entry name" value="PROTEIN MGTC"/>
    <property type="match status" value="1"/>
</dbReference>
<organism evidence="9 10">
    <name type="scientific">Alkalibacterium olivapovliticus</name>
    <dbReference type="NCBI Taxonomy" id="99907"/>
    <lineage>
        <taxon>Bacteria</taxon>
        <taxon>Bacillati</taxon>
        <taxon>Bacillota</taxon>
        <taxon>Bacilli</taxon>
        <taxon>Lactobacillales</taxon>
        <taxon>Carnobacteriaceae</taxon>
        <taxon>Alkalibacterium</taxon>
    </lineage>
</organism>
<dbReference type="InterPro" id="IPR036701">
    <property type="entry name" value="RraB-like_sf"/>
</dbReference>
<reference evidence="9 10" key="1">
    <citation type="submission" date="2018-03" db="EMBL/GenBank/DDBJ databases">
        <title>Genomic Encyclopedia of Archaeal and Bacterial Type Strains, Phase II (KMG-II): from individual species to whole genera.</title>
        <authorList>
            <person name="Goeker M."/>
        </authorList>
    </citation>
    <scope>NUCLEOTIDE SEQUENCE [LARGE SCALE GENOMIC DNA]</scope>
    <source>
        <strain evidence="9 10">DSM 13175</strain>
    </source>
</reference>
<evidence type="ECO:0000256" key="4">
    <source>
        <dbReference type="ARBA" id="ARBA00022692"/>
    </source>
</evidence>